<reference evidence="3" key="1">
    <citation type="journal article" date="2016" name="Nature">
        <title>The genome of the seagrass Zostera marina reveals angiosperm adaptation to the sea.</title>
        <authorList>
            <person name="Olsen J.L."/>
            <person name="Rouze P."/>
            <person name="Verhelst B."/>
            <person name="Lin Y.-C."/>
            <person name="Bayer T."/>
            <person name="Collen J."/>
            <person name="Dattolo E."/>
            <person name="De Paoli E."/>
            <person name="Dittami S."/>
            <person name="Maumus F."/>
            <person name="Michel G."/>
            <person name="Kersting A."/>
            <person name="Lauritano C."/>
            <person name="Lohaus R."/>
            <person name="Toepel M."/>
            <person name="Tonon T."/>
            <person name="Vanneste K."/>
            <person name="Amirebrahimi M."/>
            <person name="Brakel J."/>
            <person name="Bostroem C."/>
            <person name="Chovatia M."/>
            <person name="Grimwood J."/>
            <person name="Jenkins J.W."/>
            <person name="Jueterbock A."/>
            <person name="Mraz A."/>
            <person name="Stam W.T."/>
            <person name="Tice H."/>
            <person name="Bornberg-Bauer E."/>
            <person name="Green P.J."/>
            <person name="Pearson G.A."/>
            <person name="Procaccini G."/>
            <person name="Duarte C.M."/>
            <person name="Schmutz J."/>
            <person name="Reusch T.B.H."/>
            <person name="Van de Peer Y."/>
        </authorList>
    </citation>
    <scope>NUCLEOTIDE SEQUENCE [LARGE SCALE GENOMIC DNA]</scope>
    <source>
        <strain evidence="3">cv. Finnish</strain>
    </source>
</reference>
<feature type="region of interest" description="Disordered" evidence="1">
    <location>
        <begin position="582"/>
        <end position="603"/>
    </location>
</feature>
<feature type="region of interest" description="Disordered" evidence="1">
    <location>
        <begin position="734"/>
        <end position="753"/>
    </location>
</feature>
<dbReference type="OMA" id="RGYSDWG"/>
<dbReference type="PANTHER" id="PTHR36056">
    <property type="entry name" value="PROTEIN, PUTATIVE-RELATED"/>
    <property type="match status" value="1"/>
</dbReference>
<accession>A0A0K9Q1U0</accession>
<feature type="compositionally biased region" description="Polar residues" evidence="1">
    <location>
        <begin position="300"/>
        <end position="311"/>
    </location>
</feature>
<evidence type="ECO:0000313" key="3">
    <source>
        <dbReference type="Proteomes" id="UP000036987"/>
    </source>
</evidence>
<feature type="region of interest" description="Disordered" evidence="1">
    <location>
        <begin position="190"/>
        <end position="227"/>
    </location>
</feature>
<feature type="compositionally biased region" description="Basic and acidic residues" evidence="1">
    <location>
        <begin position="744"/>
        <end position="753"/>
    </location>
</feature>
<evidence type="ECO:0000256" key="1">
    <source>
        <dbReference type="SAM" id="MobiDB-lite"/>
    </source>
</evidence>
<dbReference type="Proteomes" id="UP000036987">
    <property type="component" value="Unassembled WGS sequence"/>
</dbReference>
<name>A0A0K9Q1U0_ZOSMR</name>
<evidence type="ECO:0000313" key="2">
    <source>
        <dbReference type="EMBL" id="KMZ75256.1"/>
    </source>
</evidence>
<feature type="compositionally biased region" description="Basic residues" evidence="1">
    <location>
        <begin position="19"/>
        <end position="31"/>
    </location>
</feature>
<dbReference type="PANTHER" id="PTHR36056:SF1">
    <property type="entry name" value="PROTEIN, PUTATIVE-RELATED"/>
    <property type="match status" value="1"/>
</dbReference>
<feature type="region of interest" description="Disordered" evidence="1">
    <location>
        <begin position="1"/>
        <end position="59"/>
    </location>
</feature>
<dbReference type="OrthoDB" id="765741at2759"/>
<dbReference type="AlphaFoldDB" id="A0A0K9Q1U0"/>
<comment type="caution">
    <text evidence="2">The sequence shown here is derived from an EMBL/GenBank/DDBJ whole genome shotgun (WGS) entry which is preliminary data.</text>
</comment>
<feature type="region of interest" description="Disordered" evidence="1">
    <location>
        <begin position="246"/>
        <end position="321"/>
    </location>
</feature>
<feature type="region of interest" description="Disordered" evidence="1">
    <location>
        <begin position="140"/>
        <end position="175"/>
    </location>
</feature>
<feature type="compositionally biased region" description="Pro residues" evidence="1">
    <location>
        <begin position="42"/>
        <end position="56"/>
    </location>
</feature>
<feature type="compositionally biased region" description="Polar residues" evidence="1">
    <location>
        <begin position="1"/>
        <end position="17"/>
    </location>
</feature>
<proteinExistence type="predicted"/>
<feature type="compositionally biased region" description="Gly residues" evidence="1">
    <location>
        <begin position="203"/>
        <end position="216"/>
    </location>
</feature>
<organism evidence="2 3">
    <name type="scientific">Zostera marina</name>
    <name type="common">Eelgrass</name>
    <dbReference type="NCBI Taxonomy" id="29655"/>
    <lineage>
        <taxon>Eukaryota</taxon>
        <taxon>Viridiplantae</taxon>
        <taxon>Streptophyta</taxon>
        <taxon>Embryophyta</taxon>
        <taxon>Tracheophyta</taxon>
        <taxon>Spermatophyta</taxon>
        <taxon>Magnoliopsida</taxon>
        <taxon>Liliopsida</taxon>
        <taxon>Zosteraceae</taxon>
        <taxon>Zostera</taxon>
    </lineage>
</organism>
<gene>
    <name evidence="2" type="ORF">ZOSMA_117G00740</name>
</gene>
<feature type="compositionally biased region" description="Polar residues" evidence="1">
    <location>
        <begin position="412"/>
        <end position="428"/>
    </location>
</feature>
<keyword evidence="3" id="KW-1185">Reference proteome</keyword>
<protein>
    <submittedName>
        <fullName evidence="2">Uncharacterized protein</fullName>
    </submittedName>
</protein>
<dbReference type="EMBL" id="LFYR01000192">
    <property type="protein sequence ID" value="KMZ75256.1"/>
    <property type="molecule type" value="Genomic_DNA"/>
</dbReference>
<dbReference type="InterPro" id="IPR040276">
    <property type="entry name" value="At4g26450-like"/>
</dbReference>
<feature type="compositionally biased region" description="Basic and acidic residues" evidence="1">
    <location>
        <begin position="393"/>
        <end position="411"/>
    </location>
</feature>
<feature type="compositionally biased region" description="Basic and acidic residues" evidence="1">
    <location>
        <begin position="254"/>
        <end position="284"/>
    </location>
</feature>
<sequence length="753" mass="83699">MRSTRNQGRGGAYNSSPRNFRRGGNYRRGGQKPHFPSSSSFYPPPPPPPPPLPPPTPRRKVIMEAGKLATEYLVSKGILPQSVLPHHPPSRWMIASGSSQEFKGRDRENMQYDRVSALNRLGGVDTGTVRRRCVDGEEFDDGVGPRSSMRGRRRRRGVDDYNHDNGSYGGNGQWRSRESWMDRSRSFNDSAYGDTDDFSPGYRRGGSDFGDFSGGRIGERSDGTTDEVNLGNDVVMQEMYCNFQEEPAKNISNTKKESMEEKDGNFNKVEDDSRIHMEMEEHKSAKSSSDMGKEEEENSDSSGGVSKQGLENDSMKLPIFTKVPTKPRSMVVTKILKAEPDPVSVDALKNKVDQQGGTDNGYTCDVDKLSAGLSSSNQIMDLAPNPTASSLEETERKSFQHIKEQLNEKKSSVGSLSLERSFSSVQPRTESKDVIEDSVFVIETKVYTKSSSFPERSSPKQNQMGIKQVPAFEKKMEDGFLLHDAESEGAKRQRDWSSSVILHDDDYLQVRNLRPKHSSSAGQISMPEEEIVVPVDQKKLVNVDMFPKTEQDASMNFKEEKDILSNSFKICDLNLSESHDATEVHNDVPKKKPGTNPKMEIGNVPTMDFGLSVGHNNNDSTAYGQCSSDNKMIQVINLEDDSSGEDGACDLPQPKSEAVYSNLENYLNTENTVDIPDGYDLPISDLIEPDMSSCQAVPGEMNSVQQGIGLLEEGLTGDDDSIYVSLGEIPMSFMEAWDPPPQEYGKEQEQQKQ</sequence>
<feature type="region of interest" description="Disordered" evidence="1">
    <location>
        <begin position="377"/>
        <end position="429"/>
    </location>
</feature>